<dbReference type="InterPro" id="IPR030379">
    <property type="entry name" value="G_SEPTIN_dom"/>
</dbReference>
<evidence type="ECO:0000256" key="3">
    <source>
        <dbReference type="ARBA" id="ARBA00022741"/>
    </source>
</evidence>
<evidence type="ECO:0000256" key="1">
    <source>
        <dbReference type="ARBA" id="ARBA00004245"/>
    </source>
</evidence>
<dbReference type="GO" id="GO:0005856">
    <property type="term" value="C:cytoskeleton"/>
    <property type="evidence" value="ECO:0007669"/>
    <property type="project" value="UniProtKB-SubCell"/>
</dbReference>
<comment type="subcellular location">
    <subcellularLocation>
        <location evidence="1">Cytoplasm</location>
        <location evidence="1">Cytoskeleton</location>
    </subcellularLocation>
</comment>
<dbReference type="AlphaFoldDB" id="A0A8S1GUR3"/>
<keyword evidence="4 8" id="KW-0175">Coiled coil</keyword>
<dbReference type="GO" id="GO:0005525">
    <property type="term" value="F:GTP binding"/>
    <property type="evidence" value="ECO:0007669"/>
    <property type="project" value="UniProtKB-KW"/>
</dbReference>
<feature type="region of interest" description="Disordered" evidence="9">
    <location>
        <begin position="175"/>
        <end position="221"/>
    </location>
</feature>
<evidence type="ECO:0000256" key="6">
    <source>
        <dbReference type="ARBA" id="ARBA00023212"/>
    </source>
</evidence>
<feature type="coiled-coil region" evidence="8">
    <location>
        <begin position="531"/>
        <end position="609"/>
    </location>
</feature>
<feature type="compositionally biased region" description="Pro residues" evidence="9">
    <location>
        <begin position="178"/>
        <end position="189"/>
    </location>
</feature>
<comment type="caution">
    <text evidence="12">The sequence shown here is derived from an EMBL/GenBank/DDBJ whole genome shotgun (WGS) entry which is preliminary data.</text>
</comment>
<protein>
    <recommendedName>
        <fullName evidence="11">Septin-type G domain-containing protein</fullName>
    </recommendedName>
</protein>
<keyword evidence="5 7" id="KW-0342">GTP-binding</keyword>
<evidence type="ECO:0000313" key="13">
    <source>
        <dbReference type="Proteomes" id="UP000835052"/>
    </source>
</evidence>
<dbReference type="InterPro" id="IPR027417">
    <property type="entry name" value="P-loop_NTPase"/>
</dbReference>
<evidence type="ECO:0000259" key="11">
    <source>
        <dbReference type="PROSITE" id="PS51719"/>
    </source>
</evidence>
<evidence type="ECO:0000256" key="4">
    <source>
        <dbReference type="ARBA" id="ARBA00023054"/>
    </source>
</evidence>
<keyword evidence="3 7" id="KW-0547">Nucleotide-binding</keyword>
<feature type="signal peptide" evidence="10">
    <location>
        <begin position="1"/>
        <end position="27"/>
    </location>
</feature>
<dbReference type="Gene3D" id="3.40.50.300">
    <property type="entry name" value="P-loop containing nucleotide triphosphate hydrolases"/>
    <property type="match status" value="1"/>
</dbReference>
<dbReference type="CDD" id="cd01850">
    <property type="entry name" value="CDC_Septin"/>
    <property type="match status" value="1"/>
</dbReference>
<accession>A0A8S1GUR3</accession>
<evidence type="ECO:0000313" key="12">
    <source>
        <dbReference type="EMBL" id="CAD6186824.1"/>
    </source>
</evidence>
<dbReference type="Pfam" id="PF00735">
    <property type="entry name" value="Septin"/>
    <property type="match status" value="1"/>
</dbReference>
<name>A0A8S1GUR3_9PELO</name>
<evidence type="ECO:0000256" key="2">
    <source>
        <dbReference type="ARBA" id="ARBA00022490"/>
    </source>
</evidence>
<keyword evidence="6" id="KW-0206">Cytoskeleton</keyword>
<dbReference type="EMBL" id="CAJGYM010000005">
    <property type="protein sequence ID" value="CAD6186824.1"/>
    <property type="molecule type" value="Genomic_DNA"/>
</dbReference>
<gene>
    <name evidence="12" type="ORF">CAUJ_LOCUS2743</name>
</gene>
<dbReference type="SUPFAM" id="SSF52540">
    <property type="entry name" value="P-loop containing nucleoside triphosphate hydrolases"/>
    <property type="match status" value="1"/>
</dbReference>
<dbReference type="PROSITE" id="PS51719">
    <property type="entry name" value="G_SEPTIN"/>
    <property type="match status" value="1"/>
</dbReference>
<keyword evidence="10" id="KW-0732">Signal</keyword>
<sequence>MTGEKLFAMWFLLLLTYSFSLPSTSEAFSCHKCASERAVMNWSRYGLPMQQGDSMEGDDSCLHEEKLQDGVHCPGLCMTVNVTAASGPHIGKSIGIVRDCQPPVAKKKHDLKEGQNETCVTHQRTVRSNYVVNVTYCYCAGEYCNGGSSSPTQDGTHLPIILPKPKIPMTEVDRKPLHMPPLNPPPPVPSHNQNNSMLSNASTGTTATKRTSVQSQPVTSKKVDTGRVVQLNGHVGFDSLPHQLVKKAVEAGFQFNLMCVGETGMGKTTLIESLFDRKVDFEPCNNELRTVELRTKTIDLEEGGIRVKLQLVETAGFGDQLDKDKSAKVIADYLETQFERYLQEELKVRRILQFFEDTRIHACLYFISPTGHGLKALDLVTLRELAKRVNVIPVIAKADTTCKDELSRFKEKIMNELKAQKIEIYHFPTDDEAVSTLNSTMNSAIPFAVVGSVDHIIKENGQRVRARKYPWGVVEVENEQHCDFVKLREALLRTNVDEMRQRTHEVLYENYRRERMRQMKFGDGENGPKMIERMATKHKEYQDEYARKEATLREEFKKKLDDTEAEMRTAEEQLNCRAREIEDRFRSEMAQIDAEMRQLAEDKTKLMHKMSKKLKK</sequence>
<reference evidence="12" key="1">
    <citation type="submission" date="2020-10" db="EMBL/GenBank/DDBJ databases">
        <authorList>
            <person name="Kikuchi T."/>
        </authorList>
    </citation>
    <scope>NUCLEOTIDE SEQUENCE</scope>
    <source>
        <strain evidence="12">NKZ352</strain>
    </source>
</reference>
<dbReference type="OrthoDB" id="416553at2759"/>
<proteinExistence type="inferred from homology"/>
<keyword evidence="13" id="KW-1185">Reference proteome</keyword>
<evidence type="ECO:0000256" key="9">
    <source>
        <dbReference type="SAM" id="MobiDB-lite"/>
    </source>
</evidence>
<organism evidence="12 13">
    <name type="scientific">Caenorhabditis auriculariae</name>
    <dbReference type="NCBI Taxonomy" id="2777116"/>
    <lineage>
        <taxon>Eukaryota</taxon>
        <taxon>Metazoa</taxon>
        <taxon>Ecdysozoa</taxon>
        <taxon>Nematoda</taxon>
        <taxon>Chromadorea</taxon>
        <taxon>Rhabditida</taxon>
        <taxon>Rhabditina</taxon>
        <taxon>Rhabditomorpha</taxon>
        <taxon>Rhabditoidea</taxon>
        <taxon>Rhabditidae</taxon>
        <taxon>Peloderinae</taxon>
        <taxon>Caenorhabditis</taxon>
    </lineage>
</organism>
<evidence type="ECO:0000256" key="5">
    <source>
        <dbReference type="ARBA" id="ARBA00023134"/>
    </source>
</evidence>
<dbReference type="InterPro" id="IPR016491">
    <property type="entry name" value="Septin"/>
</dbReference>
<evidence type="ECO:0000256" key="7">
    <source>
        <dbReference type="RuleBase" id="RU004560"/>
    </source>
</evidence>
<evidence type="ECO:0000256" key="8">
    <source>
        <dbReference type="SAM" id="Coils"/>
    </source>
</evidence>
<feature type="domain" description="Septin-type G" evidence="11">
    <location>
        <begin position="251"/>
        <end position="518"/>
    </location>
</feature>
<keyword evidence="2" id="KW-0963">Cytoplasm</keyword>
<dbReference type="PANTHER" id="PTHR18884">
    <property type="entry name" value="SEPTIN"/>
    <property type="match status" value="1"/>
</dbReference>
<feature type="chain" id="PRO_5035865223" description="Septin-type G domain-containing protein" evidence="10">
    <location>
        <begin position="28"/>
        <end position="616"/>
    </location>
</feature>
<evidence type="ECO:0000256" key="10">
    <source>
        <dbReference type="SAM" id="SignalP"/>
    </source>
</evidence>
<dbReference type="Proteomes" id="UP000835052">
    <property type="component" value="Unassembled WGS sequence"/>
</dbReference>
<comment type="similarity">
    <text evidence="7">Belongs to the TRAFAC class TrmE-Era-EngA-EngB-Septin-like GTPase superfamily. Septin GTPase family.</text>
</comment>
<feature type="compositionally biased region" description="Polar residues" evidence="9">
    <location>
        <begin position="197"/>
        <end position="219"/>
    </location>
</feature>
<dbReference type="FunFam" id="3.40.50.300:FF:002048">
    <property type="entry name" value="Septin 6"/>
    <property type="match status" value="1"/>
</dbReference>